<dbReference type="Proteomes" id="UP000008021">
    <property type="component" value="Chromosome 5"/>
</dbReference>
<organism evidence="1">
    <name type="scientific">Oryza meridionalis</name>
    <dbReference type="NCBI Taxonomy" id="40149"/>
    <lineage>
        <taxon>Eukaryota</taxon>
        <taxon>Viridiplantae</taxon>
        <taxon>Streptophyta</taxon>
        <taxon>Embryophyta</taxon>
        <taxon>Tracheophyta</taxon>
        <taxon>Spermatophyta</taxon>
        <taxon>Magnoliopsida</taxon>
        <taxon>Liliopsida</taxon>
        <taxon>Poales</taxon>
        <taxon>Poaceae</taxon>
        <taxon>BOP clade</taxon>
        <taxon>Oryzoideae</taxon>
        <taxon>Oryzeae</taxon>
        <taxon>Oryzinae</taxon>
        <taxon>Oryza</taxon>
    </lineage>
</organism>
<keyword evidence="2" id="KW-1185">Reference proteome</keyword>
<dbReference type="HOGENOM" id="CLU_2798081_0_0_1"/>
<evidence type="ECO:0000313" key="1">
    <source>
        <dbReference type="EnsemblPlants" id="OMERI05G15530.1"/>
    </source>
</evidence>
<accession>A0A0E0DRX6</accession>
<dbReference type="EnsemblPlants" id="OMERI05G15530.1">
    <property type="protein sequence ID" value="OMERI05G15530.1"/>
    <property type="gene ID" value="OMERI05G15530"/>
</dbReference>
<evidence type="ECO:0000313" key="2">
    <source>
        <dbReference type="Proteomes" id="UP000008021"/>
    </source>
</evidence>
<dbReference type="Gramene" id="OMERI05G15530.1">
    <property type="protein sequence ID" value="OMERI05G15530.1"/>
    <property type="gene ID" value="OMERI05G15530"/>
</dbReference>
<sequence length="68" mass="7755">MSSLFFLSRCPRWRGLEDDQVWCRRAVEPAAPARWHMPEASLTVNSLLVMLLSVNHDLDSINTDQTAV</sequence>
<reference evidence="1" key="1">
    <citation type="submission" date="2015-04" db="UniProtKB">
        <authorList>
            <consortium name="EnsemblPlants"/>
        </authorList>
    </citation>
    <scope>IDENTIFICATION</scope>
</reference>
<name>A0A0E0DRX6_9ORYZ</name>
<protein>
    <submittedName>
        <fullName evidence="1">Uncharacterized protein</fullName>
    </submittedName>
</protein>
<reference evidence="1" key="2">
    <citation type="submission" date="2018-05" db="EMBL/GenBank/DDBJ databases">
        <title>OmerRS3 (Oryza meridionalis Reference Sequence Version 3).</title>
        <authorList>
            <person name="Zhang J."/>
            <person name="Kudrna D."/>
            <person name="Lee S."/>
            <person name="Talag J."/>
            <person name="Welchert J."/>
            <person name="Wing R.A."/>
        </authorList>
    </citation>
    <scope>NUCLEOTIDE SEQUENCE [LARGE SCALE GENOMIC DNA]</scope>
    <source>
        <strain evidence="1">cv. OR44</strain>
    </source>
</reference>
<proteinExistence type="predicted"/>
<dbReference type="AlphaFoldDB" id="A0A0E0DRX6"/>